<organism evidence="5 6">
    <name type="scientific">Micromonospora aurantiaca</name>
    <name type="common">nom. illeg.</name>
    <dbReference type="NCBI Taxonomy" id="47850"/>
    <lineage>
        <taxon>Bacteria</taxon>
        <taxon>Bacillati</taxon>
        <taxon>Actinomycetota</taxon>
        <taxon>Actinomycetes</taxon>
        <taxon>Micromonosporales</taxon>
        <taxon>Micromonosporaceae</taxon>
        <taxon>Micromonospora</taxon>
    </lineage>
</organism>
<evidence type="ECO:0000256" key="3">
    <source>
        <dbReference type="ARBA" id="ARBA00022679"/>
    </source>
</evidence>
<dbReference type="SUPFAM" id="SSF51161">
    <property type="entry name" value="Trimeric LpxA-like enzymes"/>
    <property type="match status" value="1"/>
</dbReference>
<comment type="similarity">
    <text evidence="2">In the N-terminal section; belongs to the N-acetylglucosamine-1-phosphate uridyltransferase family.</text>
</comment>
<dbReference type="InterPro" id="IPR050065">
    <property type="entry name" value="GlmU-like"/>
</dbReference>
<dbReference type="PANTHER" id="PTHR43584">
    <property type="entry name" value="NUCLEOTIDYL TRANSFERASE"/>
    <property type="match status" value="1"/>
</dbReference>
<gene>
    <name evidence="5" type="ORF">F6X54_30990</name>
</gene>
<keyword evidence="6" id="KW-1185">Reference proteome</keyword>
<evidence type="ECO:0000256" key="1">
    <source>
        <dbReference type="ARBA" id="ARBA00007707"/>
    </source>
</evidence>
<dbReference type="Proteomes" id="UP000471364">
    <property type="component" value="Unassembled WGS sequence"/>
</dbReference>
<keyword evidence="3" id="KW-0808">Transferase</keyword>
<name>A0ABQ6U7B7_9ACTN</name>
<evidence type="ECO:0000313" key="6">
    <source>
        <dbReference type="Proteomes" id="UP000471364"/>
    </source>
</evidence>
<comment type="similarity">
    <text evidence="1">In the C-terminal section; belongs to the transferase hexapeptide repeat family.</text>
</comment>
<dbReference type="Gene3D" id="2.160.10.10">
    <property type="entry name" value="Hexapeptide repeat proteins"/>
    <property type="match status" value="1"/>
</dbReference>
<dbReference type="InterPro" id="IPR011004">
    <property type="entry name" value="Trimer_LpxA-like_sf"/>
</dbReference>
<evidence type="ECO:0000313" key="5">
    <source>
        <dbReference type="EMBL" id="KAB1102702.1"/>
    </source>
</evidence>
<dbReference type="EMBL" id="WAAR01000234">
    <property type="protein sequence ID" value="KAB1102702.1"/>
    <property type="molecule type" value="Genomic_DNA"/>
</dbReference>
<dbReference type="InterPro" id="IPR001451">
    <property type="entry name" value="Hexapep"/>
</dbReference>
<dbReference type="RefSeq" id="WP_151015994.1">
    <property type="nucleotide sequence ID" value="NZ_WAAR01000234.1"/>
</dbReference>
<dbReference type="PANTHER" id="PTHR43584:SF8">
    <property type="entry name" value="N-ACETYLMURAMATE ALPHA-1-PHOSPHATE URIDYLYLTRANSFERASE"/>
    <property type="match status" value="1"/>
</dbReference>
<proteinExistence type="inferred from homology"/>
<evidence type="ECO:0000256" key="2">
    <source>
        <dbReference type="ARBA" id="ARBA00007947"/>
    </source>
</evidence>
<keyword evidence="4" id="KW-0012">Acyltransferase</keyword>
<dbReference type="Pfam" id="PF00132">
    <property type="entry name" value="Hexapep"/>
    <property type="match status" value="1"/>
</dbReference>
<evidence type="ECO:0000256" key="4">
    <source>
        <dbReference type="ARBA" id="ARBA00023315"/>
    </source>
</evidence>
<protein>
    <submittedName>
        <fullName evidence="5">Glucose-1-phosphate thymidylyltransferase</fullName>
    </submittedName>
</protein>
<accession>A0ABQ6U7B7</accession>
<sequence>MFHASDFFSIDDEIIPAVGHFGIVWDILSELPELIEALSSGKRRIQGLVMDGSFLDDGLIYIEAGARIEPGVYIKGPAYIGRDVVVRHGAYIRESVILMDSCVLGHASEAKNSLLLSGASAPHFAYIGDSILGNRVNLGAGVKLSNKKITVDGSGLGGTVKIRSDGGDVDTRLTKLGAILGDDVKIGCNTVLNPGTLIGPRTLVYPGLSIRSGRYPADMILKQNNRMCGRTYSAG</sequence>
<comment type="caution">
    <text evidence="5">The sequence shown here is derived from an EMBL/GenBank/DDBJ whole genome shotgun (WGS) entry which is preliminary data.</text>
</comment>
<reference evidence="5 6" key="1">
    <citation type="submission" date="2019-09" db="EMBL/GenBank/DDBJ databases">
        <title>High taxonomic diversity of Micromonospora strains isolated from Medicago sativa nodules in different geographical locations.</title>
        <authorList>
            <person name="Martinez-Hidalgo P."/>
            <person name="Flores-Felix J.D."/>
            <person name="Velazquez E."/>
            <person name="Brau L."/>
            <person name="Trujillo M.E."/>
            <person name="Martinez-Molina E."/>
        </authorList>
    </citation>
    <scope>NUCLEOTIDE SEQUENCE [LARGE SCALE GENOMIC DNA]</scope>
    <source>
        <strain evidence="5 6">ALFB5</strain>
    </source>
</reference>